<dbReference type="AlphaFoldDB" id="A0A7K1UYN0"/>
<name>A0A7K1UYN0_9NOCA</name>
<accession>A0A7K1UYN0</accession>
<evidence type="ECO:0000313" key="2">
    <source>
        <dbReference type="Proteomes" id="UP000466794"/>
    </source>
</evidence>
<gene>
    <name evidence="1" type="ORF">GPX89_19820</name>
</gene>
<keyword evidence="2" id="KW-1185">Reference proteome</keyword>
<dbReference type="RefSeq" id="WP_157389014.1">
    <property type="nucleotide sequence ID" value="NZ_WRPP01000003.1"/>
</dbReference>
<reference evidence="1 2" key="1">
    <citation type="submission" date="2019-12" db="EMBL/GenBank/DDBJ databases">
        <title>Nocardia sp. nov. ET3-3 isolated from soil.</title>
        <authorList>
            <person name="Kanchanasin P."/>
            <person name="Tanasupawat S."/>
            <person name="Yuki M."/>
            <person name="Kudo T."/>
        </authorList>
    </citation>
    <scope>NUCLEOTIDE SEQUENCE [LARGE SCALE GENOMIC DNA]</scope>
    <source>
        <strain evidence="1 2">ET3-3</strain>
    </source>
</reference>
<comment type="caution">
    <text evidence="1">The sequence shown here is derived from an EMBL/GenBank/DDBJ whole genome shotgun (WGS) entry which is preliminary data.</text>
</comment>
<proteinExistence type="predicted"/>
<dbReference type="Proteomes" id="UP000466794">
    <property type="component" value="Unassembled WGS sequence"/>
</dbReference>
<organism evidence="1 2">
    <name type="scientific">Nocardia terrae</name>
    <dbReference type="NCBI Taxonomy" id="2675851"/>
    <lineage>
        <taxon>Bacteria</taxon>
        <taxon>Bacillati</taxon>
        <taxon>Actinomycetota</taxon>
        <taxon>Actinomycetes</taxon>
        <taxon>Mycobacteriales</taxon>
        <taxon>Nocardiaceae</taxon>
        <taxon>Nocardia</taxon>
    </lineage>
</organism>
<sequence length="152" mass="17760">MSMQPEHEEAMRVDFAERVRLTDEMGLALQTSATEAELADLDMQRNSIDIGWYRGPHAKDWRYLNIAFNTWAFAPEQARQHLDWAKYYRDEVGQDQLTPLQWRSIEQAQELSGNTFEVPYERNAPDTYRCAPGTPILRFGADRDRPPIERGR</sequence>
<protein>
    <submittedName>
        <fullName evidence="1">Uncharacterized protein</fullName>
    </submittedName>
</protein>
<evidence type="ECO:0000313" key="1">
    <source>
        <dbReference type="EMBL" id="MVU79483.1"/>
    </source>
</evidence>
<dbReference type="EMBL" id="WRPP01000003">
    <property type="protein sequence ID" value="MVU79483.1"/>
    <property type="molecule type" value="Genomic_DNA"/>
</dbReference>